<gene>
    <name evidence="1" type="ORF">LEP1GSC047_4182</name>
</gene>
<proteinExistence type="predicted"/>
<reference evidence="1 2" key="1">
    <citation type="submission" date="2013-05" db="EMBL/GenBank/DDBJ databases">
        <authorList>
            <person name="Harkins D.M."/>
            <person name="Durkin A.S."/>
            <person name="Brinkac L.M."/>
            <person name="Haft D.H."/>
            <person name="Selengut J.D."/>
            <person name="Sanka R."/>
            <person name="DePew J."/>
            <person name="Purushe J."/>
            <person name="Hartskeerl R.A."/>
            <person name="Ahmed A."/>
            <person name="van der Linden H."/>
            <person name="Goris M.G.A."/>
            <person name="Vinetz J.M."/>
            <person name="Sutton G.G."/>
            <person name="Nierman W.C."/>
            <person name="Fouts D.E."/>
        </authorList>
    </citation>
    <scope>NUCLEOTIDE SEQUENCE [LARGE SCALE GENOMIC DNA]</scope>
    <source>
        <strain evidence="1 2">10</strain>
    </source>
</reference>
<dbReference type="AlphaFoldDB" id="V6HKC2"/>
<comment type="caution">
    <text evidence="1">The sequence shown here is derived from an EMBL/GenBank/DDBJ whole genome shotgun (WGS) entry which is preliminary data.</text>
</comment>
<evidence type="ECO:0000313" key="1">
    <source>
        <dbReference type="EMBL" id="EQA37330.1"/>
    </source>
</evidence>
<dbReference type="EMBL" id="AHMM02000015">
    <property type="protein sequence ID" value="EQA37330.1"/>
    <property type="molecule type" value="Genomic_DNA"/>
</dbReference>
<evidence type="ECO:0000313" key="2">
    <source>
        <dbReference type="Proteomes" id="UP000018719"/>
    </source>
</evidence>
<protein>
    <submittedName>
        <fullName evidence="1">Uncharacterized protein</fullName>
    </submittedName>
</protein>
<sequence>MEFLAKRKFGKDRTDRFSIFYDSLNVFLFSEDRMLGHSCMSLPCDSNSRI</sequence>
<dbReference type="Proteomes" id="UP000018719">
    <property type="component" value="Unassembled WGS sequence"/>
</dbReference>
<dbReference type="STRING" id="1049790.LEP1GSC047_4182"/>
<accession>V6HKC2</accession>
<organism evidence="1 2">
    <name type="scientific">Leptospira inadai serovar Lyme str. 10</name>
    <dbReference type="NCBI Taxonomy" id="1049790"/>
    <lineage>
        <taxon>Bacteria</taxon>
        <taxon>Pseudomonadati</taxon>
        <taxon>Spirochaetota</taxon>
        <taxon>Spirochaetia</taxon>
        <taxon>Leptospirales</taxon>
        <taxon>Leptospiraceae</taxon>
        <taxon>Leptospira</taxon>
    </lineage>
</organism>
<name>V6HKC2_9LEPT</name>